<protein>
    <recommendedName>
        <fullName evidence="1">F-box domain-containing protein</fullName>
    </recommendedName>
</protein>
<comment type="caution">
    <text evidence="2">The sequence shown here is derived from an EMBL/GenBank/DDBJ whole genome shotgun (WGS) entry which is preliminary data.</text>
</comment>
<dbReference type="RefSeq" id="XP_066806244.1">
    <property type="nucleotide sequence ID" value="XM_066943702.1"/>
</dbReference>
<reference evidence="2 3" key="1">
    <citation type="journal article" date="2024" name="bioRxiv">
        <title>Comparative genomics of Cryptococcus and Kwoniella reveals pathogenesis evolution and contrasting karyotype dynamics via intercentromeric recombination or chromosome fusion.</title>
        <authorList>
            <person name="Coelho M.A."/>
            <person name="David-Palma M."/>
            <person name="Shea T."/>
            <person name="Bowers K."/>
            <person name="McGinley-Smith S."/>
            <person name="Mohammad A.W."/>
            <person name="Gnirke A."/>
            <person name="Yurkov A.M."/>
            <person name="Nowrousian M."/>
            <person name="Sun S."/>
            <person name="Cuomo C.A."/>
            <person name="Heitman J."/>
        </authorList>
    </citation>
    <scope>NUCLEOTIDE SEQUENCE [LARGE SCALE GENOMIC DNA]</scope>
    <source>
        <strain evidence="2 3">CBS 13917</strain>
    </source>
</reference>
<evidence type="ECO:0000313" key="3">
    <source>
        <dbReference type="Proteomes" id="UP001388673"/>
    </source>
</evidence>
<dbReference type="KEGG" id="kne:92177828"/>
<gene>
    <name evidence="2" type="ORF">IAR55_000568</name>
</gene>
<accession>A0AAW0Z750</accession>
<proteinExistence type="predicted"/>
<feature type="domain" description="F-box" evidence="1">
    <location>
        <begin position="19"/>
        <end position="50"/>
    </location>
</feature>
<dbReference type="GeneID" id="92177828"/>
<dbReference type="InterPro" id="IPR036047">
    <property type="entry name" value="F-box-like_dom_sf"/>
</dbReference>
<sequence>MIPPGFGAGPSFFDAHAPSPRLDTLPDDVLGIIFGHLEIDELVSLRRVGRCMSDRVLHFGLPLYLSSHRQSHMTLHPSPSSWPLSSLVKHDHLINRSLSRHRWHALQIGPTWLQPVIPTLLLTPDHLILGVGGKILAHPLYPPRSVTSHVHVHGGKVVGRAREYPISPRGVGSRADIVGVVPLHDGQDSLAVAQFDGTLQRMVLTPSGPSLPRVTARYPHPKESIHNLSGSERGEMIMTTTSGGSVQLFDTRSPWSEPSSITLSTNRAWSSLLTTSHPSLDPVAMIGVQGSIEFHNVLPSGISSPISRKILGPDLPLASSPYDIQLPSYESSQLHPSTLLSAWYDSHLRLHDLRTSSTSPVSTFVDPYTWADGSAFYSTCFVGEHHIAGGGARHGTVAFFDTRSPKIGWSCFSPGGKGSPVYKLRGEGGKVWGVTEKRAFVLAFDGSGDETDGLVLEEARMKSVIRDRDRVRHVPSGWKGRGGKWTWTVRYEEEEGSKAVGYEHRDRTVNLFESSLVAS</sequence>
<organism evidence="2 3">
    <name type="scientific">Kwoniella newhampshirensis</name>
    <dbReference type="NCBI Taxonomy" id="1651941"/>
    <lineage>
        <taxon>Eukaryota</taxon>
        <taxon>Fungi</taxon>
        <taxon>Dikarya</taxon>
        <taxon>Basidiomycota</taxon>
        <taxon>Agaricomycotina</taxon>
        <taxon>Tremellomycetes</taxon>
        <taxon>Tremellales</taxon>
        <taxon>Cryptococcaceae</taxon>
        <taxon>Kwoniella</taxon>
    </lineage>
</organism>
<keyword evidence="3" id="KW-1185">Reference proteome</keyword>
<dbReference type="InterPro" id="IPR015943">
    <property type="entry name" value="WD40/YVTN_repeat-like_dom_sf"/>
</dbReference>
<dbReference type="SUPFAM" id="SSF50978">
    <property type="entry name" value="WD40 repeat-like"/>
    <property type="match status" value="1"/>
</dbReference>
<evidence type="ECO:0000259" key="1">
    <source>
        <dbReference type="PROSITE" id="PS50181"/>
    </source>
</evidence>
<dbReference type="EMBL" id="JBCAWK010000001">
    <property type="protein sequence ID" value="KAK8869998.1"/>
    <property type="molecule type" value="Genomic_DNA"/>
</dbReference>
<dbReference type="AlphaFoldDB" id="A0AAW0Z750"/>
<evidence type="ECO:0000313" key="2">
    <source>
        <dbReference type="EMBL" id="KAK8869998.1"/>
    </source>
</evidence>
<dbReference type="InterPro" id="IPR001810">
    <property type="entry name" value="F-box_dom"/>
</dbReference>
<dbReference type="InterPro" id="IPR036322">
    <property type="entry name" value="WD40_repeat_dom_sf"/>
</dbReference>
<dbReference type="Proteomes" id="UP001388673">
    <property type="component" value="Unassembled WGS sequence"/>
</dbReference>
<dbReference type="Gene3D" id="2.130.10.10">
    <property type="entry name" value="YVTN repeat-like/Quinoprotein amine dehydrogenase"/>
    <property type="match status" value="1"/>
</dbReference>
<dbReference type="SUPFAM" id="SSF81383">
    <property type="entry name" value="F-box domain"/>
    <property type="match status" value="1"/>
</dbReference>
<name>A0AAW0Z750_9TREE</name>
<dbReference type="PROSITE" id="PS50181">
    <property type="entry name" value="FBOX"/>
    <property type="match status" value="1"/>
</dbReference>